<keyword evidence="2 5" id="KW-0812">Transmembrane</keyword>
<feature type="transmembrane region" description="Helical" evidence="7">
    <location>
        <begin position="187"/>
        <end position="208"/>
    </location>
</feature>
<dbReference type="GO" id="GO:0015250">
    <property type="term" value="F:water channel activity"/>
    <property type="evidence" value="ECO:0007669"/>
    <property type="project" value="TreeGrafter"/>
</dbReference>
<evidence type="ECO:0000256" key="6">
    <source>
        <dbReference type="SAM" id="MobiDB-lite"/>
    </source>
</evidence>
<sequence>MTHHHNHHPPQKAMTSQGSSDDLDELLWSNQDTVNSVSVINRVNYEQNDPFTIHKQRVEKRTSVREIFNEPVAPDHPAQKEPPLEKPAPQAPYINVKSLTIDMEKPTLLEKMTMTSDAGSIKWRRSRFSSLARRFACCLSFLNTEVDDITTISFWRACLAEFFGTFLLCFFAIGMSLHKKDTPAPPLLQGALGAGLFLGVIISSLANVSGGHINPAVTAGFAVVREISIARAICYVIFQCCGAVSGSMLLREITSDDMVGTLGVIAPPAGSLQALIVEMMISGFLVFVIFAHVDKGRTDVKGSVPLMIGLTIFVNVLVGAPSSGGCMNPARALGPAVVMGDFAHQWIYWLGPLTGGVFGALIYAYIFAVGASFKSLVKCCRPKDKTEYRSLLKKKPGNIVREKSHEANSKPKDTNEYRVLLNRDPESLTTVIEKAPETNV</sequence>
<feature type="transmembrane region" description="Helical" evidence="7">
    <location>
        <begin position="154"/>
        <end position="175"/>
    </location>
</feature>
<feature type="region of interest" description="Disordered" evidence="6">
    <location>
        <begin position="1"/>
        <end position="23"/>
    </location>
</feature>
<accession>A0AAV2IL95</accession>
<dbReference type="InterPro" id="IPR034294">
    <property type="entry name" value="Aquaporin_transptr"/>
</dbReference>
<dbReference type="Pfam" id="PF00230">
    <property type="entry name" value="MIP"/>
    <property type="match status" value="1"/>
</dbReference>
<feature type="transmembrane region" description="Helical" evidence="7">
    <location>
        <begin position="229"/>
        <end position="250"/>
    </location>
</feature>
<keyword evidence="5" id="KW-0813">Transport</keyword>
<dbReference type="CDD" id="cd00333">
    <property type="entry name" value="MIP"/>
    <property type="match status" value="1"/>
</dbReference>
<feature type="transmembrane region" description="Helical" evidence="7">
    <location>
        <begin position="270"/>
        <end position="291"/>
    </location>
</feature>
<evidence type="ECO:0000313" key="9">
    <source>
        <dbReference type="Proteomes" id="UP001497497"/>
    </source>
</evidence>
<proteinExistence type="inferred from homology"/>
<dbReference type="GO" id="GO:0005886">
    <property type="term" value="C:plasma membrane"/>
    <property type="evidence" value="ECO:0007669"/>
    <property type="project" value="TreeGrafter"/>
</dbReference>
<evidence type="ECO:0000256" key="5">
    <source>
        <dbReference type="RuleBase" id="RU000477"/>
    </source>
</evidence>
<evidence type="ECO:0000256" key="4">
    <source>
        <dbReference type="ARBA" id="ARBA00023136"/>
    </source>
</evidence>
<dbReference type="PANTHER" id="PTHR19139">
    <property type="entry name" value="AQUAPORIN TRANSPORTER"/>
    <property type="match status" value="1"/>
</dbReference>
<dbReference type="PRINTS" id="PR00783">
    <property type="entry name" value="MINTRINSICP"/>
</dbReference>
<feature type="transmembrane region" description="Helical" evidence="7">
    <location>
        <begin position="303"/>
        <end position="320"/>
    </location>
</feature>
<comment type="subcellular location">
    <subcellularLocation>
        <location evidence="1">Membrane</location>
        <topology evidence="1">Multi-pass membrane protein</topology>
    </subcellularLocation>
</comment>
<evidence type="ECO:0000256" key="1">
    <source>
        <dbReference type="ARBA" id="ARBA00004141"/>
    </source>
</evidence>
<dbReference type="Proteomes" id="UP001497497">
    <property type="component" value="Unassembled WGS sequence"/>
</dbReference>
<dbReference type="InterPro" id="IPR000425">
    <property type="entry name" value="MIP"/>
</dbReference>
<dbReference type="InterPro" id="IPR023271">
    <property type="entry name" value="Aquaporin-like"/>
</dbReference>
<protein>
    <recommendedName>
        <fullName evidence="10">Aquaporin</fullName>
    </recommendedName>
</protein>
<dbReference type="SUPFAM" id="SSF81338">
    <property type="entry name" value="Aquaporin-like"/>
    <property type="match status" value="1"/>
</dbReference>
<reference evidence="8 9" key="1">
    <citation type="submission" date="2024-04" db="EMBL/GenBank/DDBJ databases">
        <authorList>
            <consortium name="Genoscope - CEA"/>
            <person name="William W."/>
        </authorList>
    </citation>
    <scope>NUCLEOTIDE SEQUENCE [LARGE SCALE GENOMIC DNA]</scope>
</reference>
<dbReference type="Gene3D" id="1.20.1080.10">
    <property type="entry name" value="Glycerol uptake facilitator protein"/>
    <property type="match status" value="1"/>
</dbReference>
<name>A0AAV2IL95_LYMST</name>
<keyword evidence="3 7" id="KW-1133">Transmembrane helix</keyword>
<dbReference type="PANTHER" id="PTHR19139:SF284">
    <property type="entry name" value="AQUAPORIN"/>
    <property type="match status" value="1"/>
</dbReference>
<feature type="transmembrane region" description="Helical" evidence="7">
    <location>
        <begin position="346"/>
        <end position="368"/>
    </location>
</feature>
<evidence type="ECO:0000256" key="2">
    <source>
        <dbReference type="ARBA" id="ARBA00022692"/>
    </source>
</evidence>
<keyword evidence="4 7" id="KW-0472">Membrane</keyword>
<evidence type="ECO:0008006" key="10">
    <source>
        <dbReference type="Google" id="ProtNLM"/>
    </source>
</evidence>
<dbReference type="AlphaFoldDB" id="A0AAV2IL95"/>
<evidence type="ECO:0000256" key="7">
    <source>
        <dbReference type="SAM" id="Phobius"/>
    </source>
</evidence>
<organism evidence="8 9">
    <name type="scientific">Lymnaea stagnalis</name>
    <name type="common">Great pond snail</name>
    <name type="synonym">Helix stagnalis</name>
    <dbReference type="NCBI Taxonomy" id="6523"/>
    <lineage>
        <taxon>Eukaryota</taxon>
        <taxon>Metazoa</taxon>
        <taxon>Spiralia</taxon>
        <taxon>Lophotrochozoa</taxon>
        <taxon>Mollusca</taxon>
        <taxon>Gastropoda</taxon>
        <taxon>Heterobranchia</taxon>
        <taxon>Euthyneura</taxon>
        <taxon>Panpulmonata</taxon>
        <taxon>Hygrophila</taxon>
        <taxon>Lymnaeoidea</taxon>
        <taxon>Lymnaeidae</taxon>
        <taxon>Lymnaea</taxon>
    </lineage>
</organism>
<keyword evidence="9" id="KW-1185">Reference proteome</keyword>
<evidence type="ECO:0000313" key="8">
    <source>
        <dbReference type="EMBL" id="CAL1547420.1"/>
    </source>
</evidence>
<gene>
    <name evidence="8" type="ORF">GSLYS_00020745001</name>
</gene>
<dbReference type="EMBL" id="CAXITT010000974">
    <property type="protein sequence ID" value="CAL1547420.1"/>
    <property type="molecule type" value="Genomic_DNA"/>
</dbReference>
<feature type="compositionally biased region" description="Basic residues" evidence="6">
    <location>
        <begin position="1"/>
        <end position="10"/>
    </location>
</feature>
<comment type="caution">
    <text evidence="8">The sequence shown here is derived from an EMBL/GenBank/DDBJ whole genome shotgun (WGS) entry which is preliminary data.</text>
</comment>
<comment type="similarity">
    <text evidence="5">Belongs to the MIP/aquaporin (TC 1.A.8) family.</text>
</comment>
<evidence type="ECO:0000256" key="3">
    <source>
        <dbReference type="ARBA" id="ARBA00022989"/>
    </source>
</evidence>
<feature type="region of interest" description="Disordered" evidence="6">
    <location>
        <begin position="69"/>
        <end position="89"/>
    </location>
</feature>